<name>A0A9P4J063_9PEZI</name>
<reference evidence="1" key="1">
    <citation type="journal article" date="2020" name="Stud. Mycol.">
        <title>101 Dothideomycetes genomes: a test case for predicting lifestyles and emergence of pathogens.</title>
        <authorList>
            <person name="Haridas S."/>
            <person name="Albert R."/>
            <person name="Binder M."/>
            <person name="Bloem J."/>
            <person name="Labutti K."/>
            <person name="Salamov A."/>
            <person name="Andreopoulos B."/>
            <person name="Baker S."/>
            <person name="Barry K."/>
            <person name="Bills G."/>
            <person name="Bluhm B."/>
            <person name="Cannon C."/>
            <person name="Castanera R."/>
            <person name="Culley D."/>
            <person name="Daum C."/>
            <person name="Ezra D."/>
            <person name="Gonzalez J."/>
            <person name="Henrissat B."/>
            <person name="Kuo A."/>
            <person name="Liang C."/>
            <person name="Lipzen A."/>
            <person name="Lutzoni F."/>
            <person name="Magnuson J."/>
            <person name="Mondo S."/>
            <person name="Nolan M."/>
            <person name="Ohm R."/>
            <person name="Pangilinan J."/>
            <person name="Park H.-J."/>
            <person name="Ramirez L."/>
            <person name="Alfaro M."/>
            <person name="Sun H."/>
            <person name="Tritt A."/>
            <person name="Yoshinaga Y."/>
            <person name="Zwiers L.-H."/>
            <person name="Turgeon B."/>
            <person name="Goodwin S."/>
            <person name="Spatafora J."/>
            <person name="Crous P."/>
            <person name="Grigoriev I."/>
        </authorList>
    </citation>
    <scope>NUCLEOTIDE SEQUENCE</scope>
    <source>
        <strain evidence="1">CBS 260.36</strain>
    </source>
</reference>
<comment type="caution">
    <text evidence="1">The sequence shown here is derived from an EMBL/GenBank/DDBJ whole genome shotgun (WGS) entry which is preliminary data.</text>
</comment>
<evidence type="ECO:0000313" key="2">
    <source>
        <dbReference type="Proteomes" id="UP000799439"/>
    </source>
</evidence>
<dbReference type="Proteomes" id="UP000799439">
    <property type="component" value="Unassembled WGS sequence"/>
</dbReference>
<keyword evidence="2" id="KW-1185">Reference proteome</keyword>
<evidence type="ECO:0000313" key="1">
    <source>
        <dbReference type="EMBL" id="KAF2150019.1"/>
    </source>
</evidence>
<dbReference type="EMBL" id="ML996090">
    <property type="protein sequence ID" value="KAF2150019.1"/>
    <property type="molecule type" value="Genomic_DNA"/>
</dbReference>
<proteinExistence type="predicted"/>
<organism evidence="1 2">
    <name type="scientific">Myriangium duriaei CBS 260.36</name>
    <dbReference type="NCBI Taxonomy" id="1168546"/>
    <lineage>
        <taxon>Eukaryota</taxon>
        <taxon>Fungi</taxon>
        <taxon>Dikarya</taxon>
        <taxon>Ascomycota</taxon>
        <taxon>Pezizomycotina</taxon>
        <taxon>Dothideomycetes</taxon>
        <taxon>Dothideomycetidae</taxon>
        <taxon>Myriangiales</taxon>
        <taxon>Myriangiaceae</taxon>
        <taxon>Myriangium</taxon>
    </lineage>
</organism>
<sequence>MPAGLADGTYKAYHDDKGNEVHVLLNSTLSSPAALEAGRPAPTKTFVGAKYPRTTPAWKSYQTYCGCGFNMDHGNCDAAVEDLKQQFDRAKDNEGVALVEAQTSWYSIRGNAVAFVCQGNLGTGWTRDQFTNDALAITQNCGWYVAGTVDGKFSDAGYMIYNPGLDFCGHATSSSQFFCH</sequence>
<dbReference type="OrthoDB" id="5006988at2759"/>
<accession>A0A9P4J063</accession>
<dbReference type="AlphaFoldDB" id="A0A9P4J063"/>
<gene>
    <name evidence="1" type="ORF">K461DRAFT_296413</name>
</gene>
<protein>
    <submittedName>
        <fullName evidence="1">Uncharacterized protein</fullName>
    </submittedName>
</protein>